<dbReference type="PANTHER" id="PTHR42834:SF1">
    <property type="entry name" value="ENDONUCLEASE_EXONUCLEASE_PHOSPHATASE FAMILY PROTEIN (AFU_ORTHOLOGUE AFUA_3G09210)"/>
    <property type="match status" value="1"/>
</dbReference>
<reference evidence="4 5" key="1">
    <citation type="submission" date="2018-08" db="EMBL/GenBank/DDBJ databases">
        <title>Genome Sequence of Clavibacter michiganensis Subspecies type strains, and the Atypical Peach-Colored Strains Isolated from Tomato.</title>
        <authorList>
            <person name="Osdaghi E."/>
            <person name="Portier P."/>
            <person name="Briand M."/>
            <person name="Jacques M.-A."/>
        </authorList>
    </citation>
    <scope>NUCLEOTIDE SEQUENCE [LARGE SCALE GENOMIC DNA]</scope>
    <source>
        <strain evidence="4 5">CFBP 8615</strain>
    </source>
</reference>
<evidence type="ECO:0000259" key="3">
    <source>
        <dbReference type="Pfam" id="PF16640"/>
    </source>
</evidence>
<gene>
    <name evidence="4" type="ORF">DZG00_10085</name>
</gene>
<dbReference type="InterPro" id="IPR032109">
    <property type="entry name" value="Big_3_5"/>
</dbReference>
<dbReference type="SUPFAM" id="SSF56219">
    <property type="entry name" value="DNase I-like"/>
    <property type="match status" value="1"/>
</dbReference>
<proteinExistence type="predicted"/>
<feature type="domain" description="Endonuclease/exonuclease/phosphatase" evidence="2">
    <location>
        <begin position="334"/>
        <end position="613"/>
    </location>
</feature>
<protein>
    <submittedName>
        <fullName evidence="4">Nuclease</fullName>
    </submittedName>
</protein>
<keyword evidence="5" id="KW-1185">Reference proteome</keyword>
<organism evidence="4 5">
    <name type="scientific">Clavibacter lycopersici</name>
    <dbReference type="NCBI Taxonomy" id="2301718"/>
    <lineage>
        <taxon>Bacteria</taxon>
        <taxon>Bacillati</taxon>
        <taxon>Actinomycetota</taxon>
        <taxon>Actinomycetes</taxon>
        <taxon>Micrococcales</taxon>
        <taxon>Microbacteriaceae</taxon>
        <taxon>Clavibacter</taxon>
    </lineage>
</organism>
<dbReference type="Pfam" id="PF03372">
    <property type="entry name" value="Exo_endo_phos"/>
    <property type="match status" value="1"/>
</dbReference>
<dbReference type="Gene3D" id="3.60.10.10">
    <property type="entry name" value="Endonuclease/exonuclease/phosphatase"/>
    <property type="match status" value="1"/>
</dbReference>
<dbReference type="RefSeq" id="WP_119455587.1">
    <property type="nucleotide sequence ID" value="NZ_QWGT01000139.1"/>
</dbReference>
<dbReference type="AlphaFoldDB" id="A0A399T5S2"/>
<evidence type="ECO:0000256" key="1">
    <source>
        <dbReference type="SAM" id="MobiDB-lite"/>
    </source>
</evidence>
<dbReference type="InterPro" id="IPR036691">
    <property type="entry name" value="Endo/exonu/phosph_ase_sf"/>
</dbReference>
<dbReference type="Proteomes" id="UP000266484">
    <property type="component" value="Unassembled WGS sequence"/>
</dbReference>
<dbReference type="Pfam" id="PF16640">
    <property type="entry name" value="Big_3_5"/>
    <property type="match status" value="1"/>
</dbReference>
<dbReference type="EMBL" id="QWGT01000139">
    <property type="protein sequence ID" value="RIJ51128.1"/>
    <property type="molecule type" value="Genomic_DNA"/>
</dbReference>
<dbReference type="InterPro" id="IPR005135">
    <property type="entry name" value="Endo/exonuclease/phosphatase"/>
</dbReference>
<comment type="caution">
    <text evidence="4">The sequence shown here is derived from an EMBL/GenBank/DDBJ whole genome shotgun (WGS) entry which is preliminary data.</text>
</comment>
<feature type="region of interest" description="Disordered" evidence="1">
    <location>
        <begin position="1"/>
        <end position="23"/>
    </location>
</feature>
<evidence type="ECO:0000313" key="5">
    <source>
        <dbReference type="Proteomes" id="UP000266484"/>
    </source>
</evidence>
<sequence length="721" mass="74611">MHDSQTAPAPGSGSIAASPGRRAGAPRRVARPLAVATALALGLSALVASPAEAQAATVSIADVQGTGSATPFAGRVVTVEGVVTADYRGASGYAGIVIQTPGSGGATDATPGASDGIFVYLASADPAVAIGDLVRVTGAASERQGQTQVAATATDLVQAGVGAPAATALPDALRGADRESLESMLVTPTGDYRVGSAHQLDTFGTLWLSAGADLPVKATDVVRPGAEADRIAADNRARRLLLDDGYNIQLSNAAYPAGATQPYYTADRVVRNGDVPVFPATPYVLAYGFDDWRLQPTTPVTSLDAAGRVPTFRSGNPRPASSPEVGGDVRIAGFNVLNYFTTLGERGAATADEFQRQRAKIVTAITGLDAQVVTLMEIENSTRFGEPADTATADLVRGLNDAAGSRAWDYVRTPAALASTPTDEIQNAIIYRTDAVTPVGEAATQIDETVWGNAREPIAQSFRGGDQTFTVVANHLKSKSGSGTQPADGQGFFNADRVAQAQAVARFAGELQASSGSDLLYLLGDFNAYSEEDPIQVLRDAGFVDLVAARAPGERTYSFDGEVGSLDHVLATRAGAERVTGVGVWDVNAPEWAAREYGGAATDGSSAFRSSDHDPVKVGLDTVRDASTLVGYADRLLVRSGQPVEYSVQLQAGGAPAAGRVRILDRGRAITSVDVTADDAGRATVTLPRLSRGIHLITATYDGDTGARGANTVWPSIVLVW</sequence>
<dbReference type="GO" id="GO:0003824">
    <property type="term" value="F:catalytic activity"/>
    <property type="evidence" value="ECO:0007669"/>
    <property type="project" value="InterPro"/>
</dbReference>
<name>A0A399T5S2_9MICO</name>
<dbReference type="GO" id="GO:0005975">
    <property type="term" value="P:carbohydrate metabolic process"/>
    <property type="evidence" value="ECO:0007669"/>
    <property type="project" value="UniProtKB-ARBA"/>
</dbReference>
<dbReference type="PANTHER" id="PTHR42834">
    <property type="entry name" value="ENDONUCLEASE/EXONUCLEASE/PHOSPHATASE FAMILY PROTEIN (AFU_ORTHOLOGUE AFUA_3G09210)"/>
    <property type="match status" value="1"/>
</dbReference>
<evidence type="ECO:0000259" key="2">
    <source>
        <dbReference type="Pfam" id="PF03372"/>
    </source>
</evidence>
<feature type="domain" description="Bacterial Ig-like" evidence="3">
    <location>
        <begin position="639"/>
        <end position="709"/>
    </location>
</feature>
<dbReference type="InterPro" id="IPR013783">
    <property type="entry name" value="Ig-like_fold"/>
</dbReference>
<dbReference type="InterPro" id="IPR047971">
    <property type="entry name" value="ExeM-like"/>
</dbReference>
<dbReference type="CDD" id="cd10283">
    <property type="entry name" value="MnuA_DNase1-like"/>
    <property type="match status" value="1"/>
</dbReference>
<dbReference type="NCBIfam" id="NF033681">
    <property type="entry name" value="ExeM_NucH_DNase"/>
    <property type="match status" value="1"/>
</dbReference>
<dbReference type="Gene3D" id="2.60.40.10">
    <property type="entry name" value="Immunoglobulins"/>
    <property type="match status" value="1"/>
</dbReference>
<accession>A0A399T5S2</accession>
<dbReference type="CDD" id="cd04486">
    <property type="entry name" value="YhcR_OBF_like"/>
    <property type="match status" value="1"/>
</dbReference>
<evidence type="ECO:0000313" key="4">
    <source>
        <dbReference type="EMBL" id="RIJ51128.1"/>
    </source>
</evidence>